<reference evidence="2" key="1">
    <citation type="submission" date="2016-10" db="EMBL/GenBank/DDBJ databases">
        <authorList>
            <person name="Varghese N."/>
            <person name="Submissions S."/>
        </authorList>
    </citation>
    <scope>NUCLEOTIDE SEQUENCE [LARGE SCALE GENOMIC DNA]</scope>
    <source>
        <strain evidence="2">CGMCC 4.3530</strain>
    </source>
</reference>
<organism evidence="1 2">
    <name type="scientific">Saccharopolyspora shandongensis</name>
    <dbReference type="NCBI Taxonomy" id="418495"/>
    <lineage>
        <taxon>Bacteria</taxon>
        <taxon>Bacillati</taxon>
        <taxon>Actinomycetota</taxon>
        <taxon>Actinomycetes</taxon>
        <taxon>Pseudonocardiales</taxon>
        <taxon>Pseudonocardiaceae</taxon>
        <taxon>Saccharopolyspora</taxon>
    </lineage>
</organism>
<evidence type="ECO:0000313" key="2">
    <source>
        <dbReference type="Proteomes" id="UP000199529"/>
    </source>
</evidence>
<sequence>MSLRLLYLIFVRIGGRLSLLGRSSASKDVEILVLRHEVAVLRRTNPKPRMNWADRAVFAALIRLLPKVLRAHRLITPGTFLRWHRRLVARKWTYPNHTGRPPVDHAIAVLIERMARENHTWGYKRIQGELLRLGYRVGASTIRRVLKRVRIPPAPRRCTDTTWQQFLRTQASTMLACDFFHVDCAVTLKRIYAFFVLEAGSRYVHLLGATTNPDGRGPLSRHATC</sequence>
<keyword evidence="2" id="KW-1185">Reference proteome</keyword>
<dbReference type="EMBL" id="FNOK01000033">
    <property type="protein sequence ID" value="SDY70566.1"/>
    <property type="molecule type" value="Genomic_DNA"/>
</dbReference>
<accession>A0A1H3M1V8</accession>
<protein>
    <recommendedName>
        <fullName evidence="3">HTH-like domain-containing protein</fullName>
    </recommendedName>
</protein>
<gene>
    <name evidence="1" type="ORF">SAMN05216215_103317</name>
</gene>
<proteinExistence type="predicted"/>
<name>A0A1H3M1V8_9PSEU</name>
<evidence type="ECO:0000313" key="1">
    <source>
        <dbReference type="EMBL" id="SDY70566.1"/>
    </source>
</evidence>
<dbReference type="AlphaFoldDB" id="A0A1H3M1V8"/>
<evidence type="ECO:0008006" key="3">
    <source>
        <dbReference type="Google" id="ProtNLM"/>
    </source>
</evidence>
<dbReference type="RefSeq" id="WP_245761447.1">
    <property type="nucleotide sequence ID" value="NZ_FNOK01000033.1"/>
</dbReference>
<dbReference type="STRING" id="418495.SAMN05216215_103317"/>
<dbReference type="Proteomes" id="UP000199529">
    <property type="component" value="Unassembled WGS sequence"/>
</dbReference>